<proteinExistence type="predicted"/>
<sequence>MDVTTAFLNGHLTEEIYMQPPPDFSSLFAPSQVFERSQTNNVFLKGVVLKSQQIMTLNALMFEAADNEKLHSSQNSHIWELMMDTNLSMCGLNIDEYFNTGEIVNPSIPADILSRDLIRKYIEKKGYALAVALFNACDCVPFPAILQAFKSLFSWPKDVASTSCNSMNLKRVIAKGLNNITSRYVRDTLVHAEIKSKIVVALISQSAGSVDRIKHEKKSDPVI</sequence>
<evidence type="ECO:0000313" key="2">
    <source>
        <dbReference type="Proteomes" id="UP000094801"/>
    </source>
</evidence>
<reference evidence="2" key="1">
    <citation type="submission" date="2016-04" db="EMBL/GenBank/DDBJ databases">
        <title>Comparative genomics of biotechnologically important yeasts.</title>
        <authorList>
            <consortium name="DOE Joint Genome Institute"/>
            <person name="Riley R."/>
            <person name="Haridas S."/>
            <person name="Wolfe K.H."/>
            <person name="Lopes M.R."/>
            <person name="Hittinger C.T."/>
            <person name="Goker M."/>
            <person name="Salamov A."/>
            <person name="Wisecaver J."/>
            <person name="Long T.M."/>
            <person name="Aerts A.L."/>
            <person name="Barry K."/>
            <person name="Choi C."/>
            <person name="Clum A."/>
            <person name="Coughlan A.Y."/>
            <person name="Deshpande S."/>
            <person name="Douglass A.P."/>
            <person name="Hanson S.J."/>
            <person name="Klenk H.-P."/>
            <person name="Labutti K."/>
            <person name="Lapidus A."/>
            <person name="Lindquist E."/>
            <person name="Lipzen A."/>
            <person name="Meier-Kolthoff J.P."/>
            <person name="Ohm R.A."/>
            <person name="Otillar R.P."/>
            <person name="Pangilinan J."/>
            <person name="Peng Y."/>
            <person name="Rokas A."/>
            <person name="Rosa C.A."/>
            <person name="Scheuner C."/>
            <person name="Sibirny A.A."/>
            <person name="Slot J.C."/>
            <person name="Stielow J.B."/>
            <person name="Sun H."/>
            <person name="Kurtzman C.P."/>
            <person name="Blackwell M."/>
            <person name="Grigoriev I.V."/>
            <person name="Jeffries T.W."/>
        </authorList>
    </citation>
    <scope>NUCLEOTIDE SEQUENCE [LARGE SCALE GENOMIC DNA]</scope>
    <source>
        <strain evidence="2">NRRL YB-2248</strain>
    </source>
</reference>
<name>A0A1E4STS0_9ASCO</name>
<protein>
    <recommendedName>
        <fullName evidence="3">Reverse transcriptase Ty1/copia-type domain-containing protein</fullName>
    </recommendedName>
</protein>
<dbReference type="OrthoDB" id="5423336at2759"/>
<evidence type="ECO:0000313" key="1">
    <source>
        <dbReference type="EMBL" id="ODV82881.1"/>
    </source>
</evidence>
<gene>
    <name evidence="1" type="ORF">CANARDRAFT_10173</name>
</gene>
<dbReference type="EMBL" id="KV453872">
    <property type="protein sequence ID" value="ODV82881.1"/>
    <property type="molecule type" value="Genomic_DNA"/>
</dbReference>
<dbReference type="AlphaFoldDB" id="A0A1E4STS0"/>
<dbReference type="Proteomes" id="UP000094801">
    <property type="component" value="Unassembled WGS sequence"/>
</dbReference>
<keyword evidence="2" id="KW-1185">Reference proteome</keyword>
<accession>A0A1E4STS0</accession>
<organism evidence="1 2">
    <name type="scientific">[Candida] arabinofermentans NRRL YB-2248</name>
    <dbReference type="NCBI Taxonomy" id="983967"/>
    <lineage>
        <taxon>Eukaryota</taxon>
        <taxon>Fungi</taxon>
        <taxon>Dikarya</taxon>
        <taxon>Ascomycota</taxon>
        <taxon>Saccharomycotina</taxon>
        <taxon>Pichiomycetes</taxon>
        <taxon>Pichiales</taxon>
        <taxon>Pichiaceae</taxon>
        <taxon>Ogataea</taxon>
        <taxon>Ogataea/Candida clade</taxon>
    </lineage>
</organism>
<evidence type="ECO:0008006" key="3">
    <source>
        <dbReference type="Google" id="ProtNLM"/>
    </source>
</evidence>